<gene>
    <name evidence="9" type="ORF">QM524_18320</name>
</gene>
<evidence type="ECO:0000313" key="10">
    <source>
        <dbReference type="Proteomes" id="UP001236507"/>
    </source>
</evidence>
<dbReference type="InterPro" id="IPR042213">
    <property type="entry name" value="NBD_C_sf"/>
</dbReference>
<proteinExistence type="inferred from homology"/>
<dbReference type="Gene3D" id="3.40.50.10840">
    <property type="entry name" value="Putative sugar-binding, N-terminal domain"/>
    <property type="match status" value="1"/>
</dbReference>
<keyword evidence="6" id="KW-0119">Carbohydrate metabolism</keyword>
<comment type="caution">
    <text evidence="9">The sequence shown here is derived from an EMBL/GenBank/DDBJ whole genome shotgun (WGS) entry which is preliminary data.</text>
</comment>
<dbReference type="GO" id="GO:0016301">
    <property type="term" value="F:kinase activity"/>
    <property type="evidence" value="ECO:0007669"/>
    <property type="project" value="UniProtKB-KW"/>
</dbReference>
<keyword evidence="10" id="KW-1185">Reference proteome</keyword>
<name>A0ABT6YC76_9BACT</name>
<dbReference type="Proteomes" id="UP001236507">
    <property type="component" value="Unassembled WGS sequence"/>
</dbReference>
<keyword evidence="4 9" id="KW-0418">Kinase</keyword>
<sequence length="443" mass="48126">MQTPQLSIAYYGDDFTGSTDALEFLSRAGMQTMLFFEVPTKEKLQQFPHLQALGIAGRTRSLGKEAMKEELQTAFDALAKLQTKHLHYKVCSTFDSSPEIGNIGLVLELGLAQFRNQWTPILVAAPSLGRYSVFGNLFARMGIGSDGHIHRLDRHPSMSKHPVTPADEADLRLHLGRQTSVEIGLLDILQVEADTLAKAQTEQVSAGKKALFIDAVNEEHLLTIGTFLESKAIEQNQTLFSIGSSGIEMALGSYWNQQGVFSPKNTWQSLQKVDTLLVISGSCSPVTSAQIDWAKQHDFIEIIVDAPLISQEELSENILQSYIDQAIIHIENGKSVMIHTQGGLQESIPLSSEKLGSALGLIAKKVIESTHLTRLLIAGGDTSSYAARALEIEALEMIAPVVKGAPLCRVYSSNKAIDGLEVNVKGGQVGAANYFGLVRGDLA</sequence>
<keyword evidence="3" id="KW-0547">Nucleotide-binding</keyword>
<feature type="domain" description="Four-carbon acid sugar kinase nucleotide binding" evidence="8">
    <location>
        <begin position="277"/>
        <end position="435"/>
    </location>
</feature>
<dbReference type="EMBL" id="JASHIF010000018">
    <property type="protein sequence ID" value="MDI9861179.1"/>
    <property type="molecule type" value="Genomic_DNA"/>
</dbReference>
<dbReference type="Pfam" id="PF07005">
    <property type="entry name" value="SBD_N"/>
    <property type="match status" value="1"/>
</dbReference>
<evidence type="ECO:0000256" key="2">
    <source>
        <dbReference type="ARBA" id="ARBA00022679"/>
    </source>
</evidence>
<protein>
    <submittedName>
        <fullName evidence="9">Four-carbon acid sugar kinase family protein</fullName>
    </submittedName>
</protein>
<evidence type="ECO:0000256" key="5">
    <source>
        <dbReference type="ARBA" id="ARBA00022840"/>
    </source>
</evidence>
<organism evidence="9 10">
    <name type="scientific">Flectobacillus roseus</name>
    <dbReference type="NCBI Taxonomy" id="502259"/>
    <lineage>
        <taxon>Bacteria</taxon>
        <taxon>Pseudomonadati</taxon>
        <taxon>Bacteroidota</taxon>
        <taxon>Cytophagia</taxon>
        <taxon>Cytophagales</taxon>
        <taxon>Flectobacillaceae</taxon>
        <taxon>Flectobacillus</taxon>
    </lineage>
</organism>
<evidence type="ECO:0000256" key="1">
    <source>
        <dbReference type="ARBA" id="ARBA00005715"/>
    </source>
</evidence>
<evidence type="ECO:0000256" key="6">
    <source>
        <dbReference type="ARBA" id="ARBA00023277"/>
    </source>
</evidence>
<comment type="similarity">
    <text evidence="1">Belongs to the four-carbon acid sugar kinase family.</text>
</comment>
<accession>A0ABT6YC76</accession>
<evidence type="ECO:0000259" key="7">
    <source>
        <dbReference type="Pfam" id="PF07005"/>
    </source>
</evidence>
<evidence type="ECO:0000256" key="3">
    <source>
        <dbReference type="ARBA" id="ARBA00022741"/>
    </source>
</evidence>
<keyword evidence="5" id="KW-0067">ATP-binding</keyword>
<dbReference type="RefSeq" id="WP_283345670.1">
    <property type="nucleotide sequence ID" value="NZ_JASHIF010000018.1"/>
</dbReference>
<reference evidence="9 10" key="1">
    <citation type="submission" date="2023-05" db="EMBL/GenBank/DDBJ databases">
        <title>Novel species of genus Flectobacillus isolated from stream in China.</title>
        <authorList>
            <person name="Lu H."/>
        </authorList>
    </citation>
    <scope>NUCLEOTIDE SEQUENCE [LARGE SCALE GENOMIC DNA]</scope>
    <source>
        <strain evidence="9 10">KCTC 42575</strain>
    </source>
</reference>
<dbReference type="Gene3D" id="3.40.980.20">
    <property type="entry name" value="Four-carbon acid sugar kinase, nucleotide binding domain"/>
    <property type="match status" value="1"/>
</dbReference>
<keyword evidence="2" id="KW-0808">Transferase</keyword>
<evidence type="ECO:0000259" key="8">
    <source>
        <dbReference type="Pfam" id="PF17042"/>
    </source>
</evidence>
<dbReference type="SUPFAM" id="SSF142764">
    <property type="entry name" value="YgbK-like"/>
    <property type="match status" value="1"/>
</dbReference>
<evidence type="ECO:0000313" key="9">
    <source>
        <dbReference type="EMBL" id="MDI9861179.1"/>
    </source>
</evidence>
<dbReference type="InterPro" id="IPR010737">
    <property type="entry name" value="4-carb_acid_sugar_kinase_N"/>
</dbReference>
<evidence type="ECO:0000256" key="4">
    <source>
        <dbReference type="ARBA" id="ARBA00022777"/>
    </source>
</evidence>
<dbReference type="InterPro" id="IPR037051">
    <property type="entry name" value="4-carb_acid_sugar_kinase_N_sf"/>
</dbReference>
<dbReference type="InterPro" id="IPR031475">
    <property type="entry name" value="NBD_C"/>
</dbReference>
<feature type="domain" description="Four-carbon acid sugar kinase N-terminal" evidence="7">
    <location>
        <begin position="8"/>
        <end position="251"/>
    </location>
</feature>
<dbReference type="Pfam" id="PF17042">
    <property type="entry name" value="NBD_C"/>
    <property type="match status" value="1"/>
</dbReference>